<dbReference type="SUPFAM" id="SSF48452">
    <property type="entry name" value="TPR-like"/>
    <property type="match status" value="1"/>
</dbReference>
<dbReference type="HOGENOM" id="CLU_096069_0_1_10"/>
<reference evidence="3 4" key="1">
    <citation type="journal article" date="2014" name="Curr. Microbiol.">
        <title>Spirosoma radiotolerans sp. nov., a gamma-radiation-resistant bacterium isolated from gamma ray-irradiated soil.</title>
        <authorList>
            <person name="Lee J.J."/>
            <person name="Srinivasan S."/>
            <person name="Lim S."/>
            <person name="Joe M."/>
            <person name="Im S."/>
            <person name="Bae S.I."/>
            <person name="Park K.R."/>
            <person name="Han J.H."/>
            <person name="Park S.H."/>
            <person name="Joo B.M."/>
            <person name="Park S.J."/>
            <person name="Kim M.K."/>
        </authorList>
    </citation>
    <scope>NUCLEOTIDE SEQUENCE [LARGE SCALE GENOMIC DNA]</scope>
    <source>
        <strain evidence="3 4">DG5A</strain>
    </source>
</reference>
<dbReference type="Proteomes" id="UP000033054">
    <property type="component" value="Chromosome"/>
</dbReference>
<dbReference type="STRING" id="1379870.SD10_27415"/>
<dbReference type="Gene3D" id="1.25.40.10">
    <property type="entry name" value="Tetratricopeptide repeat domain"/>
    <property type="match status" value="1"/>
</dbReference>
<sequence length="231" mass="25448">MSKKNPGLDFLEDPDALEGRLEDVGDYFQQNKNIVLGILGGIVLLVVGFFGYRYYVSTQDETAQVEMFPSVYQLEADSLKKSLNGDGKSPGLLAVADNYGATPSGNLAEFYAGVGLLKEGKYDEAIDHLKSFSSSDLLVQGRAYALIGDAYMEKKSFDEAADYYRKAADYKSNKFFTPGYLMKLAVAYEQAKQNDKAIETYNEIIEKYSQSAEVGNAKKYKSVLEAAVGES</sequence>
<keyword evidence="2" id="KW-0472">Membrane</keyword>
<evidence type="ECO:0000256" key="2">
    <source>
        <dbReference type="SAM" id="Phobius"/>
    </source>
</evidence>
<dbReference type="PROSITE" id="PS50005">
    <property type="entry name" value="TPR"/>
    <property type="match status" value="1"/>
</dbReference>
<feature type="repeat" description="TPR" evidence="1">
    <location>
        <begin position="141"/>
        <end position="174"/>
    </location>
</feature>
<protein>
    <submittedName>
        <fullName evidence="3">Cytochrome C biosynthesis protein</fullName>
    </submittedName>
</protein>
<feature type="transmembrane region" description="Helical" evidence="2">
    <location>
        <begin position="34"/>
        <end position="55"/>
    </location>
</feature>
<dbReference type="Pfam" id="PF13432">
    <property type="entry name" value="TPR_16"/>
    <property type="match status" value="1"/>
</dbReference>
<gene>
    <name evidence="3" type="ORF">SD10_27415</name>
</gene>
<dbReference type="RefSeq" id="WP_046578503.1">
    <property type="nucleotide sequence ID" value="NZ_CP010429.1"/>
</dbReference>
<keyword evidence="4" id="KW-1185">Reference proteome</keyword>
<dbReference type="AlphaFoldDB" id="A0A0E3ZZQ0"/>
<keyword evidence="2" id="KW-1133">Transmembrane helix</keyword>
<dbReference type="PATRIC" id="fig|1379870.5.peg.5908"/>
<accession>A0A0E3ZZQ0</accession>
<dbReference type="EMBL" id="CP010429">
    <property type="protein sequence ID" value="AKD58079.1"/>
    <property type="molecule type" value="Genomic_DNA"/>
</dbReference>
<evidence type="ECO:0000313" key="4">
    <source>
        <dbReference type="Proteomes" id="UP000033054"/>
    </source>
</evidence>
<proteinExistence type="predicted"/>
<dbReference type="InterPro" id="IPR011990">
    <property type="entry name" value="TPR-like_helical_dom_sf"/>
</dbReference>
<keyword evidence="2" id="KW-0812">Transmembrane</keyword>
<keyword evidence="1" id="KW-0802">TPR repeat</keyword>
<evidence type="ECO:0000256" key="1">
    <source>
        <dbReference type="PROSITE-ProRule" id="PRU00339"/>
    </source>
</evidence>
<evidence type="ECO:0000313" key="3">
    <source>
        <dbReference type="EMBL" id="AKD58079.1"/>
    </source>
</evidence>
<name>A0A0E3ZZQ0_9BACT</name>
<dbReference type="KEGG" id="srd:SD10_27415"/>
<organism evidence="3 4">
    <name type="scientific">Spirosoma radiotolerans</name>
    <dbReference type="NCBI Taxonomy" id="1379870"/>
    <lineage>
        <taxon>Bacteria</taxon>
        <taxon>Pseudomonadati</taxon>
        <taxon>Bacteroidota</taxon>
        <taxon>Cytophagia</taxon>
        <taxon>Cytophagales</taxon>
        <taxon>Cytophagaceae</taxon>
        <taxon>Spirosoma</taxon>
    </lineage>
</organism>
<dbReference type="Pfam" id="PF13174">
    <property type="entry name" value="TPR_6"/>
    <property type="match status" value="1"/>
</dbReference>
<dbReference type="SMART" id="SM00028">
    <property type="entry name" value="TPR"/>
    <property type="match status" value="2"/>
</dbReference>
<dbReference type="OrthoDB" id="9808622at2"/>
<dbReference type="InterPro" id="IPR019734">
    <property type="entry name" value="TPR_rpt"/>
</dbReference>